<dbReference type="Proteomes" id="UP000198832">
    <property type="component" value="Unassembled WGS sequence"/>
</dbReference>
<dbReference type="InterPro" id="IPR011701">
    <property type="entry name" value="MFS"/>
</dbReference>
<evidence type="ECO:0000256" key="7">
    <source>
        <dbReference type="SAM" id="Phobius"/>
    </source>
</evidence>
<dbReference type="GO" id="GO:0005886">
    <property type="term" value="C:plasma membrane"/>
    <property type="evidence" value="ECO:0007669"/>
    <property type="project" value="UniProtKB-SubCell"/>
</dbReference>
<keyword evidence="11" id="KW-1185">Reference proteome</keyword>
<dbReference type="RefSeq" id="WP_091126739.1">
    <property type="nucleotide sequence ID" value="NZ_FOLB01000027.1"/>
</dbReference>
<evidence type="ECO:0000256" key="6">
    <source>
        <dbReference type="ARBA" id="ARBA00023136"/>
    </source>
</evidence>
<dbReference type="PANTHER" id="PTHR23517:SF13">
    <property type="entry name" value="MAJOR FACILITATOR SUPERFAMILY MFS_1"/>
    <property type="match status" value="1"/>
</dbReference>
<accession>A0A1I1P515</accession>
<feature type="transmembrane region" description="Helical" evidence="7">
    <location>
        <begin position="378"/>
        <end position="397"/>
    </location>
</feature>
<dbReference type="EMBL" id="FOLB01000027">
    <property type="protein sequence ID" value="SFD04692.1"/>
    <property type="molecule type" value="Genomic_DNA"/>
</dbReference>
<evidence type="ECO:0000313" key="10">
    <source>
        <dbReference type="EMBL" id="SFD04692.1"/>
    </source>
</evidence>
<protein>
    <submittedName>
        <fullName evidence="10">Predicted arabinose efflux permease, MFS family</fullName>
    </submittedName>
</protein>
<evidence type="ECO:0000256" key="4">
    <source>
        <dbReference type="ARBA" id="ARBA00022692"/>
    </source>
</evidence>
<comment type="subcellular location">
    <subcellularLocation>
        <location evidence="1">Cell membrane</location>
        <topology evidence="1">Multi-pass membrane protein</topology>
    </subcellularLocation>
</comment>
<dbReference type="PANTHER" id="PTHR23517">
    <property type="entry name" value="RESISTANCE PROTEIN MDTM, PUTATIVE-RELATED-RELATED"/>
    <property type="match status" value="1"/>
</dbReference>
<feature type="signal peptide" evidence="8">
    <location>
        <begin position="1"/>
        <end position="36"/>
    </location>
</feature>
<dbReference type="InterPro" id="IPR050171">
    <property type="entry name" value="MFS_Transporters"/>
</dbReference>
<keyword evidence="2" id="KW-0813">Transport</keyword>
<feature type="transmembrane region" description="Helical" evidence="7">
    <location>
        <begin position="347"/>
        <end position="366"/>
    </location>
</feature>
<keyword evidence="6 7" id="KW-0472">Membrane</keyword>
<evidence type="ECO:0000256" key="2">
    <source>
        <dbReference type="ARBA" id="ARBA00022448"/>
    </source>
</evidence>
<evidence type="ECO:0000256" key="5">
    <source>
        <dbReference type="ARBA" id="ARBA00022989"/>
    </source>
</evidence>
<feature type="transmembrane region" description="Helical" evidence="7">
    <location>
        <begin position="153"/>
        <end position="170"/>
    </location>
</feature>
<evidence type="ECO:0000259" key="9">
    <source>
        <dbReference type="PROSITE" id="PS50850"/>
    </source>
</evidence>
<reference evidence="10 11" key="1">
    <citation type="submission" date="2016-10" db="EMBL/GenBank/DDBJ databases">
        <authorList>
            <person name="de Groot N.N."/>
        </authorList>
    </citation>
    <scope>NUCLEOTIDE SEQUENCE [LARGE SCALE GENOMIC DNA]</scope>
    <source>
        <strain evidence="10 11">CGMCC 1.7056</strain>
    </source>
</reference>
<sequence length="403" mass="41003">MQDLVSASILASTDRPRRLAFASAVLALVTSFAANAAPVPLYNVYRAEDGLTNAQISMAVVAYSLGTIASLLVLGRVSNHVGRRPAALVSLILTMAGCLVLLNVHHVAPLLVGRLSMGLGAGLASSSLTAYIVDTAPVKPRWLASVASSQGPMFGLALGAIGSGVLVQLAPWPRDLVYVSLAVALLASAGLIGLSPETVPATSGVRRSMRPQVRLPHHAKPLVGVAAAVFVATWATGAFYQAFVPALIEDQLHTGSPLVLGMVFAAYMASSALGAPLGGTFTPATGQRVGMGVFLVGMIGLIAAISTGTLALFIAATVVAGASQGIAISAAVRGLLAGSTVSDRAPIFSVIYLISYSGAAFPSLVAGQFSHAISVPHIAFAYGGLALLATSYTVVAARDPQER</sequence>
<dbReference type="GO" id="GO:0022857">
    <property type="term" value="F:transmembrane transporter activity"/>
    <property type="evidence" value="ECO:0007669"/>
    <property type="project" value="InterPro"/>
</dbReference>
<evidence type="ECO:0000256" key="1">
    <source>
        <dbReference type="ARBA" id="ARBA00004651"/>
    </source>
</evidence>
<dbReference type="InterPro" id="IPR036259">
    <property type="entry name" value="MFS_trans_sf"/>
</dbReference>
<feature type="transmembrane region" description="Helical" evidence="7">
    <location>
        <begin position="176"/>
        <end position="201"/>
    </location>
</feature>
<dbReference type="Pfam" id="PF07690">
    <property type="entry name" value="MFS_1"/>
    <property type="match status" value="1"/>
</dbReference>
<keyword evidence="5 7" id="KW-1133">Transmembrane helix</keyword>
<feature type="transmembrane region" description="Helical" evidence="7">
    <location>
        <begin position="255"/>
        <end position="277"/>
    </location>
</feature>
<name>A0A1I1P515_9ACTN</name>
<dbReference type="STRING" id="574651.SAMN04487968_1278"/>
<organism evidence="10 11">
    <name type="scientific">Nocardioides terrae</name>
    <dbReference type="NCBI Taxonomy" id="574651"/>
    <lineage>
        <taxon>Bacteria</taxon>
        <taxon>Bacillati</taxon>
        <taxon>Actinomycetota</taxon>
        <taxon>Actinomycetes</taxon>
        <taxon>Propionibacteriales</taxon>
        <taxon>Nocardioidaceae</taxon>
        <taxon>Nocardioides</taxon>
    </lineage>
</organism>
<keyword evidence="3" id="KW-1003">Cell membrane</keyword>
<feature type="domain" description="Major facilitator superfamily (MFS) profile" evidence="9">
    <location>
        <begin position="19"/>
        <end position="401"/>
    </location>
</feature>
<keyword evidence="4 7" id="KW-0812">Transmembrane</keyword>
<evidence type="ECO:0000256" key="3">
    <source>
        <dbReference type="ARBA" id="ARBA00022475"/>
    </source>
</evidence>
<dbReference type="OrthoDB" id="3177957at2"/>
<dbReference type="Gene3D" id="1.20.1250.20">
    <property type="entry name" value="MFS general substrate transporter like domains"/>
    <property type="match status" value="1"/>
</dbReference>
<dbReference type="PROSITE" id="PS50850">
    <property type="entry name" value="MFS"/>
    <property type="match status" value="1"/>
</dbReference>
<feature type="chain" id="PRO_5011435350" evidence="8">
    <location>
        <begin position="37"/>
        <end position="403"/>
    </location>
</feature>
<gene>
    <name evidence="10" type="ORF">SAMN04487968_1278</name>
</gene>
<evidence type="ECO:0000256" key="8">
    <source>
        <dbReference type="SAM" id="SignalP"/>
    </source>
</evidence>
<feature type="transmembrane region" description="Helical" evidence="7">
    <location>
        <begin position="111"/>
        <end position="133"/>
    </location>
</feature>
<dbReference type="SUPFAM" id="SSF103473">
    <property type="entry name" value="MFS general substrate transporter"/>
    <property type="match status" value="1"/>
</dbReference>
<proteinExistence type="predicted"/>
<feature type="transmembrane region" description="Helical" evidence="7">
    <location>
        <begin position="86"/>
        <end position="105"/>
    </location>
</feature>
<feature type="transmembrane region" description="Helical" evidence="7">
    <location>
        <begin position="222"/>
        <end position="243"/>
    </location>
</feature>
<feature type="transmembrane region" description="Helical" evidence="7">
    <location>
        <begin position="52"/>
        <end position="74"/>
    </location>
</feature>
<keyword evidence="8" id="KW-0732">Signal</keyword>
<feature type="transmembrane region" description="Helical" evidence="7">
    <location>
        <begin position="289"/>
        <end position="306"/>
    </location>
</feature>
<dbReference type="InterPro" id="IPR020846">
    <property type="entry name" value="MFS_dom"/>
</dbReference>
<evidence type="ECO:0000313" key="11">
    <source>
        <dbReference type="Proteomes" id="UP000198832"/>
    </source>
</evidence>
<dbReference type="AlphaFoldDB" id="A0A1I1P515"/>